<reference evidence="4" key="1">
    <citation type="journal article" date="2008" name="Science">
        <title>Genome of an endosymbiont coupling N2 fixation to cellulolysis within RT protist cells in termite gut.</title>
        <authorList>
            <person name="Hongoh Y."/>
            <person name="Sharma V.K."/>
            <person name="Prakash T."/>
            <person name="Noda S."/>
            <person name="Toh H."/>
            <person name="Taylor T.D."/>
            <person name="Kudo T."/>
            <person name="Sakaki Y."/>
            <person name="Toyoda A."/>
            <person name="Hattori M."/>
            <person name="Ohkuma M."/>
        </authorList>
    </citation>
    <scope>NUCLEOTIDE SEQUENCE [LARGE SCALE GENOMIC DNA]</scope>
    <source>
        <plasmid evidence="4">pCFPG1</plasmid>
    </source>
</reference>
<feature type="compositionally biased region" description="Basic and acidic residues" evidence="1">
    <location>
        <begin position="200"/>
        <end position="209"/>
    </location>
</feature>
<feature type="signal peptide" evidence="2">
    <location>
        <begin position="1"/>
        <end position="18"/>
    </location>
</feature>
<keyword evidence="3" id="KW-0614">Plasmid</keyword>
<dbReference type="AlphaFoldDB" id="B6YS66"/>
<proteinExistence type="predicted"/>
<protein>
    <submittedName>
        <fullName evidence="3">Uncharacterized protein</fullName>
    </submittedName>
</protein>
<feature type="region of interest" description="Disordered" evidence="1">
    <location>
        <begin position="185"/>
        <end position="209"/>
    </location>
</feature>
<sequence length="209" mass="24398">MKYKILLLLSLFTFSAFPKAPRSTAPSKNSHPSLYSIAKKLQDEVVSLETEEQRLIDNENEFIPERNSLIDDIDEVLRKIDNGEITYRNDEINNIWDKINDLDHEFKEFYKSGKTAQNLNDRKLAVECKLEENPKLKNLIYMDRLYDKINEYNDLCDTNKWVIYNNKADTFISKAKNLPYYLTSEDSQELVPSEEEPMASEEKSPEGGK</sequence>
<geneLocation type="plasmid" evidence="3 4">
    <name>pCFPG1</name>
</geneLocation>
<name>B6YS66_AZOPC</name>
<keyword evidence="2" id="KW-0732">Signal</keyword>
<keyword evidence="4" id="KW-1185">Reference proteome</keyword>
<feature type="chain" id="PRO_5002852946" evidence="2">
    <location>
        <begin position="19"/>
        <end position="209"/>
    </location>
</feature>
<accession>B6YS66</accession>
<gene>
    <name evidence="3" type="ordered locus">CFPG_P1-17</name>
</gene>
<dbReference type="Proteomes" id="UP000000723">
    <property type="component" value="Plasmid pCFPG1"/>
</dbReference>
<evidence type="ECO:0000313" key="3">
    <source>
        <dbReference type="EMBL" id="BAG84038.1"/>
    </source>
</evidence>
<dbReference type="RefSeq" id="WP_012573004.1">
    <property type="nucleotide sequence ID" value="NC_011564.1"/>
</dbReference>
<dbReference type="OrthoDB" id="214150at2"/>
<feature type="compositionally biased region" description="Acidic residues" evidence="1">
    <location>
        <begin position="186"/>
        <end position="199"/>
    </location>
</feature>
<dbReference type="EMBL" id="AP010657">
    <property type="protein sequence ID" value="BAG84038.1"/>
    <property type="molecule type" value="Genomic_DNA"/>
</dbReference>
<dbReference type="HOGENOM" id="CLU_1264784_0_0_10"/>
<evidence type="ECO:0000313" key="4">
    <source>
        <dbReference type="Proteomes" id="UP000000723"/>
    </source>
</evidence>
<evidence type="ECO:0000256" key="2">
    <source>
        <dbReference type="SAM" id="SignalP"/>
    </source>
</evidence>
<organism evidence="3 4">
    <name type="scientific">Azobacteroides pseudotrichonymphae genomovar. CFP2</name>
    <dbReference type="NCBI Taxonomy" id="511995"/>
    <lineage>
        <taxon>Bacteria</taxon>
        <taxon>Pseudomonadati</taxon>
        <taxon>Bacteroidota</taxon>
        <taxon>Bacteroidia</taxon>
        <taxon>Bacteroidales</taxon>
        <taxon>Candidatus Azobacteroides</taxon>
    </lineage>
</organism>
<evidence type="ECO:0000256" key="1">
    <source>
        <dbReference type="SAM" id="MobiDB-lite"/>
    </source>
</evidence>
<dbReference type="KEGG" id="aps:CFPG_P1-17"/>